<dbReference type="Pfam" id="PF00365">
    <property type="entry name" value="PFK"/>
    <property type="match status" value="1"/>
</dbReference>
<keyword evidence="7 15" id="KW-0808">Transferase</keyword>
<feature type="active site" description="Proton acceptor" evidence="15">
    <location>
        <position position="128"/>
    </location>
</feature>
<feature type="binding site" evidence="15">
    <location>
        <position position="104"/>
    </location>
    <ligand>
        <name>Mg(2+)</name>
        <dbReference type="ChEBI" id="CHEBI:18420"/>
        <note>catalytic</note>
    </ligand>
</feature>
<dbReference type="GO" id="GO:0061621">
    <property type="term" value="P:canonical glycolysis"/>
    <property type="evidence" value="ECO:0007669"/>
    <property type="project" value="TreeGrafter"/>
</dbReference>
<feature type="binding site" description="in other chain" evidence="15">
    <location>
        <position position="223"/>
    </location>
    <ligand>
        <name>substrate</name>
        <note>ligand shared between dimeric partners</note>
    </ligand>
</feature>
<proteinExistence type="inferred from homology"/>
<feature type="binding site" evidence="15">
    <location>
        <position position="163"/>
    </location>
    <ligand>
        <name>substrate</name>
        <note>ligand shared between dimeric partners</note>
    </ligand>
</feature>
<dbReference type="Gene3D" id="3.40.50.460">
    <property type="entry name" value="Phosphofructokinase domain"/>
    <property type="match status" value="1"/>
</dbReference>
<feature type="binding site" description="in other chain" evidence="15">
    <location>
        <position position="155"/>
    </location>
    <ligand>
        <name>ADP</name>
        <dbReference type="ChEBI" id="CHEBI:456216"/>
        <note>allosteric activator; ligand shared between dimeric partners</note>
    </ligand>
</feature>
<dbReference type="GO" id="GO:0042802">
    <property type="term" value="F:identical protein binding"/>
    <property type="evidence" value="ECO:0007669"/>
    <property type="project" value="TreeGrafter"/>
</dbReference>
<comment type="similarity">
    <text evidence="15">Belongs to the phosphofructokinase type A (PFKA) family. ATP-dependent PFK group I subfamily. Prokaryotic clade 'B1' sub-subfamily.</text>
</comment>
<evidence type="ECO:0000256" key="7">
    <source>
        <dbReference type="ARBA" id="ARBA00022679"/>
    </source>
</evidence>
<dbReference type="GO" id="GO:0016208">
    <property type="term" value="F:AMP binding"/>
    <property type="evidence" value="ECO:0007669"/>
    <property type="project" value="TreeGrafter"/>
</dbReference>
<dbReference type="OrthoDB" id="9802503at2"/>
<dbReference type="GO" id="GO:0005945">
    <property type="term" value="C:6-phosphofructokinase complex"/>
    <property type="evidence" value="ECO:0007669"/>
    <property type="project" value="TreeGrafter"/>
</dbReference>
<feature type="binding site" description="in other chain" evidence="15">
    <location>
        <begin position="256"/>
        <end position="259"/>
    </location>
    <ligand>
        <name>substrate</name>
        <note>ligand shared between dimeric partners</note>
    </ligand>
</feature>
<dbReference type="EC" id="2.7.1.11" evidence="15"/>
<dbReference type="GO" id="GO:0003872">
    <property type="term" value="F:6-phosphofructokinase activity"/>
    <property type="evidence" value="ECO:0007669"/>
    <property type="project" value="UniProtKB-UniRule"/>
</dbReference>
<evidence type="ECO:0000256" key="4">
    <source>
        <dbReference type="ARBA" id="ARBA00004679"/>
    </source>
</evidence>
<dbReference type="NCBIfam" id="NF002872">
    <property type="entry name" value="PRK03202.1"/>
    <property type="match status" value="1"/>
</dbReference>
<dbReference type="InterPro" id="IPR015912">
    <property type="entry name" value="Phosphofructokinase_CS"/>
</dbReference>
<feature type="binding site" evidence="15">
    <location>
        <begin position="73"/>
        <end position="74"/>
    </location>
    <ligand>
        <name>ATP</name>
        <dbReference type="ChEBI" id="CHEBI:30616"/>
    </ligand>
</feature>
<dbReference type="AlphaFoldDB" id="A0A5R8Q990"/>
<keyword evidence="8 15" id="KW-0479">Metal-binding</keyword>
<dbReference type="EMBL" id="VBWP01000008">
    <property type="protein sequence ID" value="TLG72484.1"/>
    <property type="molecule type" value="Genomic_DNA"/>
</dbReference>
<dbReference type="GO" id="GO:0006002">
    <property type="term" value="P:fructose 6-phosphate metabolic process"/>
    <property type="evidence" value="ECO:0007669"/>
    <property type="project" value="UniProtKB-UniRule"/>
</dbReference>
<keyword evidence="9 15" id="KW-0547">Nucleotide-binding</keyword>
<comment type="cofactor">
    <cofactor evidence="1 15">
        <name>Mg(2+)</name>
        <dbReference type="ChEBI" id="CHEBI:18420"/>
    </cofactor>
</comment>
<comment type="subcellular location">
    <subcellularLocation>
        <location evidence="3 15">Cytoplasm</location>
    </subcellularLocation>
</comment>
<evidence type="ECO:0000256" key="12">
    <source>
        <dbReference type="ARBA" id="ARBA00022842"/>
    </source>
</evidence>
<dbReference type="HAMAP" id="MF_00339">
    <property type="entry name" value="Phosphofructokinase_I_B1"/>
    <property type="match status" value="1"/>
</dbReference>
<keyword evidence="6 15" id="KW-0021">Allosteric enzyme</keyword>
<dbReference type="UniPathway" id="UPA00109">
    <property type="reaction ID" value="UER00182"/>
</dbReference>
<dbReference type="InterPro" id="IPR012828">
    <property type="entry name" value="PFKA_ATP_prok"/>
</dbReference>
<feature type="binding site" description="in other chain" evidence="15">
    <location>
        <begin position="126"/>
        <end position="128"/>
    </location>
    <ligand>
        <name>substrate</name>
        <note>ligand shared between dimeric partners</note>
    </ligand>
</feature>
<keyword evidence="11 15" id="KW-0067">ATP-binding</keyword>
<gene>
    <name evidence="15 17" type="primary">pfkA</name>
    <name evidence="17" type="ORF">FEZ08_08840</name>
</gene>
<keyword evidence="10 15" id="KW-0418">Kinase</keyword>
<name>A0A5R8Q990_9FIRM</name>
<evidence type="ECO:0000259" key="16">
    <source>
        <dbReference type="Pfam" id="PF00365"/>
    </source>
</evidence>
<dbReference type="PIRSF" id="PIRSF000532">
    <property type="entry name" value="ATP_PFK_prok"/>
    <property type="match status" value="1"/>
</dbReference>
<dbReference type="InterPro" id="IPR012003">
    <property type="entry name" value="ATP_PFK_prok-type"/>
</dbReference>
<evidence type="ECO:0000256" key="13">
    <source>
        <dbReference type="ARBA" id="ARBA00023152"/>
    </source>
</evidence>
<dbReference type="GO" id="GO:0070095">
    <property type="term" value="F:fructose-6-phosphate binding"/>
    <property type="evidence" value="ECO:0007669"/>
    <property type="project" value="TreeGrafter"/>
</dbReference>
<evidence type="ECO:0000313" key="17">
    <source>
        <dbReference type="EMBL" id="TLG72484.1"/>
    </source>
</evidence>
<feature type="binding site" description="in other chain" evidence="15">
    <location>
        <begin position="186"/>
        <end position="188"/>
    </location>
    <ligand>
        <name>ADP</name>
        <dbReference type="ChEBI" id="CHEBI:456216"/>
        <note>allosteric activator; ligand shared between dimeric partners</note>
    </ligand>
</feature>
<dbReference type="SUPFAM" id="SSF53784">
    <property type="entry name" value="Phosphofructokinase"/>
    <property type="match status" value="1"/>
</dbReference>
<feature type="binding site" evidence="15">
    <location>
        <position position="250"/>
    </location>
    <ligand>
        <name>substrate</name>
        <note>ligand shared between dimeric partners</note>
    </ligand>
</feature>
<keyword evidence="18" id="KW-1185">Reference proteome</keyword>
<keyword evidence="12 15" id="KW-0460">Magnesium</keyword>
<evidence type="ECO:0000256" key="2">
    <source>
        <dbReference type="ARBA" id="ARBA00002659"/>
    </source>
</evidence>
<dbReference type="GO" id="GO:0046872">
    <property type="term" value="F:metal ion binding"/>
    <property type="evidence" value="ECO:0007669"/>
    <property type="project" value="UniProtKB-KW"/>
</dbReference>
<dbReference type="InterPro" id="IPR022953">
    <property type="entry name" value="ATP_PFK"/>
</dbReference>
<comment type="catalytic activity">
    <reaction evidence="14 15">
        <text>beta-D-fructose 6-phosphate + ATP = beta-D-fructose 1,6-bisphosphate + ADP + H(+)</text>
        <dbReference type="Rhea" id="RHEA:16109"/>
        <dbReference type="ChEBI" id="CHEBI:15378"/>
        <dbReference type="ChEBI" id="CHEBI:30616"/>
        <dbReference type="ChEBI" id="CHEBI:32966"/>
        <dbReference type="ChEBI" id="CHEBI:57634"/>
        <dbReference type="ChEBI" id="CHEBI:456216"/>
        <dbReference type="EC" id="2.7.1.11"/>
    </reaction>
</comment>
<dbReference type="Proteomes" id="UP000306912">
    <property type="component" value="Unassembled WGS sequence"/>
</dbReference>
<dbReference type="GO" id="GO:0048029">
    <property type="term" value="F:monosaccharide binding"/>
    <property type="evidence" value="ECO:0007669"/>
    <property type="project" value="TreeGrafter"/>
</dbReference>
<dbReference type="FunFam" id="3.40.50.450:FF:000001">
    <property type="entry name" value="ATP-dependent 6-phosphofructokinase"/>
    <property type="match status" value="1"/>
</dbReference>
<comment type="activity regulation">
    <text evidence="15">Allosterically activated by ADP and other diphosphonucleosides, and allosterically inhibited by phosphoenolpyruvate.</text>
</comment>
<organism evidence="17 18">
    <name type="scientific">Culicoidibacter larvae</name>
    <dbReference type="NCBI Taxonomy" id="2579976"/>
    <lineage>
        <taxon>Bacteria</taxon>
        <taxon>Bacillati</taxon>
        <taxon>Bacillota</taxon>
        <taxon>Culicoidibacteria</taxon>
        <taxon>Culicoidibacterales</taxon>
        <taxon>Culicoidibacteraceae</taxon>
        <taxon>Culicoidibacter</taxon>
    </lineage>
</organism>
<feature type="binding site" description="in other chain" evidence="15">
    <location>
        <begin position="214"/>
        <end position="216"/>
    </location>
    <ligand>
        <name>ADP</name>
        <dbReference type="ChEBI" id="CHEBI:456216"/>
        <note>allosteric activator; ligand shared between dimeric partners</note>
    </ligand>
</feature>
<dbReference type="PROSITE" id="PS00433">
    <property type="entry name" value="PHOSPHOFRUCTOKINASE"/>
    <property type="match status" value="1"/>
</dbReference>
<dbReference type="FunCoup" id="A0A5R8Q990">
    <property type="interactions" value="266"/>
</dbReference>
<evidence type="ECO:0000256" key="5">
    <source>
        <dbReference type="ARBA" id="ARBA00022490"/>
    </source>
</evidence>
<evidence type="ECO:0000256" key="1">
    <source>
        <dbReference type="ARBA" id="ARBA00001946"/>
    </source>
</evidence>
<feature type="domain" description="Phosphofructokinase" evidence="16">
    <location>
        <begin position="4"/>
        <end position="282"/>
    </location>
</feature>
<keyword evidence="5 15" id="KW-0963">Cytoplasm</keyword>
<evidence type="ECO:0000256" key="15">
    <source>
        <dbReference type="HAMAP-Rule" id="MF_00339"/>
    </source>
</evidence>
<evidence type="ECO:0000256" key="9">
    <source>
        <dbReference type="ARBA" id="ARBA00022741"/>
    </source>
</evidence>
<keyword evidence="13 15" id="KW-0324">Glycolysis</keyword>
<dbReference type="NCBIfam" id="TIGR02482">
    <property type="entry name" value="PFKA_ATP"/>
    <property type="match status" value="1"/>
</dbReference>
<evidence type="ECO:0000256" key="6">
    <source>
        <dbReference type="ARBA" id="ARBA00022533"/>
    </source>
</evidence>
<comment type="function">
    <text evidence="2 15">Catalyzes the phosphorylation of D-fructose 6-phosphate to fructose 1,6-bisphosphate by ATP, the first committing step of glycolysis.</text>
</comment>
<dbReference type="FunFam" id="3.40.50.460:FF:000002">
    <property type="entry name" value="ATP-dependent 6-phosphofructokinase"/>
    <property type="match status" value="1"/>
</dbReference>
<comment type="pathway">
    <text evidence="4 15">Carbohydrate degradation; glycolysis; D-glyceraldehyde 3-phosphate and glycerone phosphate from D-glucose: step 3/4.</text>
</comment>
<protein>
    <recommendedName>
        <fullName evidence="15">ATP-dependent 6-phosphofructokinase</fullName>
        <shortName evidence="15">ATP-PFK</shortName>
        <shortName evidence="15">Phosphofructokinase</shortName>
        <ecNumber evidence="15">2.7.1.11</ecNumber>
    </recommendedName>
    <alternativeName>
        <fullName evidence="15">Phosphohexokinase</fullName>
    </alternativeName>
</protein>
<dbReference type="Gene3D" id="3.40.50.450">
    <property type="match status" value="1"/>
</dbReference>
<feature type="binding site" evidence="15">
    <location>
        <position position="12"/>
    </location>
    <ligand>
        <name>ATP</name>
        <dbReference type="ChEBI" id="CHEBI:30616"/>
    </ligand>
</feature>
<dbReference type="GO" id="GO:0030388">
    <property type="term" value="P:fructose 1,6-bisphosphate metabolic process"/>
    <property type="evidence" value="ECO:0007669"/>
    <property type="project" value="TreeGrafter"/>
</dbReference>
<dbReference type="PRINTS" id="PR00476">
    <property type="entry name" value="PHFRCTKINASE"/>
</dbReference>
<reference evidence="17 18" key="1">
    <citation type="submission" date="2019-05" db="EMBL/GenBank/DDBJ databases">
        <title>Culicoidintestinum kansasii gen. nov., sp. nov. from the gastrointestinal tract of the biting midge, Culicoides sonorensis.</title>
        <authorList>
            <person name="Neupane S."/>
            <person name="Ghosh A."/>
            <person name="Gunther S."/>
            <person name="Martin K."/>
            <person name="Zurek L."/>
        </authorList>
    </citation>
    <scope>NUCLEOTIDE SEQUENCE [LARGE SCALE GENOMIC DNA]</scope>
    <source>
        <strain evidence="17 18">CS-1</strain>
    </source>
</reference>
<comment type="caution">
    <text evidence="15">Lacks conserved residue(s) required for the propagation of feature annotation.</text>
</comment>
<dbReference type="PANTHER" id="PTHR13697">
    <property type="entry name" value="PHOSPHOFRUCTOKINASE"/>
    <property type="match status" value="1"/>
</dbReference>
<comment type="subunit">
    <text evidence="15">Homotetramer.</text>
</comment>
<evidence type="ECO:0000256" key="11">
    <source>
        <dbReference type="ARBA" id="ARBA00022840"/>
    </source>
</evidence>
<feature type="binding site" description="in other chain" evidence="15">
    <location>
        <begin position="170"/>
        <end position="172"/>
    </location>
    <ligand>
        <name>substrate</name>
        <note>ligand shared between dimeric partners</note>
    </ligand>
</feature>
<evidence type="ECO:0000256" key="3">
    <source>
        <dbReference type="ARBA" id="ARBA00004496"/>
    </source>
</evidence>
<accession>A0A5R8Q990</accession>
<feature type="binding site" evidence="15">
    <location>
        <begin position="22"/>
        <end position="26"/>
    </location>
    <ligand>
        <name>ADP</name>
        <dbReference type="ChEBI" id="CHEBI:456216"/>
        <note>allosteric activator; ligand shared between dimeric partners</note>
    </ligand>
</feature>
<evidence type="ECO:0000256" key="8">
    <source>
        <dbReference type="ARBA" id="ARBA00022723"/>
    </source>
</evidence>
<dbReference type="InterPro" id="IPR000023">
    <property type="entry name" value="Phosphofructokinase_dom"/>
</dbReference>
<sequence length="326" mass="34551">MIKRIGVLTSGGDAPGMNAAIRAVARSAMKRGIEVCAIYNGYSGILSEEIKVLNHNDVSSILKQGGTVLGSARFPEFKQPEVRQAAVEILKKHGIEALVVIGGDGSYMGAKLLTELGVNCIGLPGTIDNDIAGTDFTIGFDTALQTIVEAVDKIRDTSSSHRRANVVEVMGRNAGDLAIWAGISSGAEAVFIPEQDLSLPEVLEQLKKAYDSGKRHAIVILAEGCIKNGLVESPEALAKLIEVHSGFETRATILGHIQRGGSPTAFDRVLASRLGAHAVSLIAAGIGGRCVGVQQNRVVDFDIVEALETMKHVPALDLYNLCYEIV</sequence>
<dbReference type="InterPro" id="IPR035966">
    <property type="entry name" value="PKF_sf"/>
</dbReference>
<evidence type="ECO:0000256" key="10">
    <source>
        <dbReference type="ARBA" id="ARBA00022777"/>
    </source>
</evidence>
<dbReference type="PANTHER" id="PTHR13697:SF4">
    <property type="entry name" value="ATP-DEPENDENT 6-PHOSPHOFRUCTOKINASE"/>
    <property type="match status" value="1"/>
</dbReference>
<comment type="caution">
    <text evidence="17">The sequence shown here is derived from an EMBL/GenBank/DDBJ whole genome shotgun (WGS) entry which is preliminary data.</text>
</comment>
<dbReference type="InParanoid" id="A0A5R8Q990"/>
<evidence type="ECO:0000256" key="14">
    <source>
        <dbReference type="ARBA" id="ARBA00048070"/>
    </source>
</evidence>
<evidence type="ECO:0000313" key="18">
    <source>
        <dbReference type="Proteomes" id="UP000306912"/>
    </source>
</evidence>
<dbReference type="RefSeq" id="WP_138191493.1">
    <property type="nucleotide sequence ID" value="NZ_VBWP01000008.1"/>
</dbReference>
<feature type="binding site" evidence="15">
    <location>
        <begin position="103"/>
        <end position="106"/>
    </location>
    <ligand>
        <name>ATP</name>
        <dbReference type="ChEBI" id="CHEBI:30616"/>
    </ligand>
</feature>
<dbReference type="GO" id="GO:0005524">
    <property type="term" value="F:ATP binding"/>
    <property type="evidence" value="ECO:0007669"/>
    <property type="project" value="UniProtKB-UniRule"/>
</dbReference>